<reference evidence="1 2" key="1">
    <citation type="submission" date="2019-06" db="EMBL/GenBank/DDBJ databases">
        <title>Sequencing the genomes of 1000 actinobacteria strains.</title>
        <authorList>
            <person name="Klenk H.-P."/>
        </authorList>
    </citation>
    <scope>NUCLEOTIDE SEQUENCE [LARGE SCALE GENOMIC DNA]</scope>
    <source>
        <strain evidence="1 2">DSM 42059</strain>
    </source>
</reference>
<dbReference type="AlphaFoldDB" id="A0A561UYU3"/>
<comment type="caution">
    <text evidence="1">The sequence shown here is derived from an EMBL/GenBank/DDBJ whole genome shotgun (WGS) entry which is preliminary data.</text>
</comment>
<dbReference type="InterPro" id="IPR046306">
    <property type="entry name" value="DUF6421"/>
</dbReference>
<evidence type="ECO:0000313" key="2">
    <source>
        <dbReference type="Proteomes" id="UP000318186"/>
    </source>
</evidence>
<proteinExistence type="predicted"/>
<evidence type="ECO:0000313" key="1">
    <source>
        <dbReference type="EMBL" id="TWG04504.1"/>
    </source>
</evidence>
<sequence length="414" mass="46094">MEPRAVAELLEFERSVIPAVNRLRELRSGPRGGDGGVRGSSPVGSDEEIRLAVDAIRGAVEGLHGLMSERQISATCEDLRAWQETGCEGVPHFDRTRDVVPAPEDGEAAAYVGPVTLPNSDRHDVQIEAFSVIRQDPDSTPLLQAAYPHPKAVFQSTRLLSASRGLREGNCVVFFPENIPAATPCTDQSFAWFFFNRHTEIYAHTLSITERLCGPGSPFMGEDELVSVGVDPEDTYQARCVWGYLHDYFHHIGPRPLDQHLAIKTTWRPGLLEELKVDMKSAIACFEEEVPYGPIVFEYILLERLFRYPAQPEPLRNFDAGTGFALGTWLASQGLFTQDDQGRRILGTKARIVQSVRELVRLIEEIERIEDDAAYRAGAVDFLFGTLLRRPATKPDRYGGPIAPLDLWGSEVHV</sequence>
<gene>
    <name evidence="1" type="ORF">FHX80_112957</name>
</gene>
<dbReference type="EMBL" id="VIWW01000001">
    <property type="protein sequence ID" value="TWG04504.1"/>
    <property type="molecule type" value="Genomic_DNA"/>
</dbReference>
<dbReference type="Proteomes" id="UP000318186">
    <property type="component" value="Unassembled WGS sequence"/>
</dbReference>
<organism evidence="1 2">
    <name type="scientific">Streptomyces brevispora</name>
    <dbReference type="NCBI Taxonomy" id="887462"/>
    <lineage>
        <taxon>Bacteria</taxon>
        <taxon>Bacillati</taxon>
        <taxon>Actinomycetota</taxon>
        <taxon>Actinomycetes</taxon>
        <taxon>Kitasatosporales</taxon>
        <taxon>Streptomycetaceae</taxon>
        <taxon>Streptomyces</taxon>
    </lineage>
</organism>
<accession>A0A561UYU3</accession>
<name>A0A561UYU3_9ACTN</name>
<dbReference type="Pfam" id="PF19985">
    <property type="entry name" value="DUF6421"/>
    <property type="match status" value="1"/>
</dbReference>
<protein>
    <submittedName>
        <fullName evidence="1">Uncharacterized protein</fullName>
    </submittedName>
</protein>